<sequence length="40" mass="4407">MLLLIYNCLLNGYNCLLNGYIGTGKLAIMGFERVSLLGNK</sequence>
<evidence type="ECO:0000313" key="2">
    <source>
        <dbReference type="Proteomes" id="UP000003327"/>
    </source>
</evidence>
<proteinExistence type="predicted"/>
<comment type="caution">
    <text evidence="1">The sequence shown here is derived from an EMBL/GenBank/DDBJ whole genome shotgun (WGS) entry which is preliminary data.</text>
</comment>
<keyword evidence="2" id="KW-1185">Reference proteome</keyword>
<reference evidence="1 2" key="1">
    <citation type="submission" date="2009-09" db="EMBL/GenBank/DDBJ databases">
        <authorList>
            <person name="Weinstock G."/>
            <person name="Sodergren E."/>
            <person name="Clifton S."/>
            <person name="Fulton L."/>
            <person name="Fulton B."/>
            <person name="Courtney L."/>
            <person name="Fronick C."/>
            <person name="Harrison M."/>
            <person name="Strong C."/>
            <person name="Farmer C."/>
            <person name="Delahaunty K."/>
            <person name="Markovic C."/>
            <person name="Hall O."/>
            <person name="Minx P."/>
            <person name="Tomlinson C."/>
            <person name="Mitreva M."/>
            <person name="Nelson J."/>
            <person name="Hou S."/>
            <person name="Wollam A."/>
            <person name="Pepin K.H."/>
            <person name="Johnson M."/>
            <person name="Bhonagiri V."/>
            <person name="Nash W.E."/>
            <person name="Warren W."/>
            <person name="Chinwalla A."/>
            <person name="Mardis E.R."/>
            <person name="Wilson R.K."/>
        </authorList>
    </citation>
    <scope>NUCLEOTIDE SEQUENCE [LARGE SCALE GENOMIC DNA]</scope>
    <source>
        <strain evidence="1 2">F0319</strain>
    </source>
</reference>
<dbReference type="HOGENOM" id="CLU_3294594_0_0_10"/>
<evidence type="ECO:0000313" key="1">
    <source>
        <dbReference type="EMBL" id="EEX19270.1"/>
    </source>
</evidence>
<dbReference type="EMBL" id="ACVA01000016">
    <property type="protein sequence ID" value="EEX19270.1"/>
    <property type="molecule type" value="Genomic_DNA"/>
</dbReference>
<dbReference type="Proteomes" id="UP000003327">
    <property type="component" value="Unassembled WGS sequence"/>
</dbReference>
<accession>C9MM85</accession>
<dbReference type="AlphaFoldDB" id="C9MM85"/>
<protein>
    <submittedName>
        <fullName evidence="1">Uncharacterized protein</fullName>
    </submittedName>
</protein>
<name>C9MM85_9BACT</name>
<gene>
    <name evidence="1" type="ORF">HMPREF0973_00715</name>
</gene>
<organism evidence="1 2">
    <name type="scientific">Prevotella veroralis F0319</name>
    <dbReference type="NCBI Taxonomy" id="649761"/>
    <lineage>
        <taxon>Bacteria</taxon>
        <taxon>Pseudomonadati</taxon>
        <taxon>Bacteroidota</taxon>
        <taxon>Bacteroidia</taxon>
        <taxon>Bacteroidales</taxon>
        <taxon>Prevotellaceae</taxon>
        <taxon>Prevotella</taxon>
    </lineage>
</organism>